<dbReference type="Proteomes" id="UP000827976">
    <property type="component" value="Chromosome 9"/>
</dbReference>
<comment type="caution">
    <text evidence="1">The sequence shown here is derived from an EMBL/GenBank/DDBJ whole genome shotgun (WGS) entry which is preliminary data.</text>
</comment>
<protein>
    <submittedName>
        <fullName evidence="1">Saposin protein</fullName>
    </submittedName>
</protein>
<proteinExistence type="predicted"/>
<gene>
    <name evidence="1" type="ORF">IHE45_09G061400</name>
</gene>
<dbReference type="EMBL" id="CM037019">
    <property type="protein sequence ID" value="KAH7672528.1"/>
    <property type="molecule type" value="Genomic_DNA"/>
</dbReference>
<keyword evidence="2" id="KW-1185">Reference proteome</keyword>
<organism evidence="1 2">
    <name type="scientific">Dioscorea alata</name>
    <name type="common">Purple yam</name>
    <dbReference type="NCBI Taxonomy" id="55571"/>
    <lineage>
        <taxon>Eukaryota</taxon>
        <taxon>Viridiplantae</taxon>
        <taxon>Streptophyta</taxon>
        <taxon>Embryophyta</taxon>
        <taxon>Tracheophyta</taxon>
        <taxon>Spermatophyta</taxon>
        <taxon>Magnoliopsida</taxon>
        <taxon>Liliopsida</taxon>
        <taxon>Dioscoreales</taxon>
        <taxon>Dioscoreaceae</taxon>
        <taxon>Dioscorea</taxon>
    </lineage>
</organism>
<accession>A0ACB7VFH9</accession>
<sequence>MSISCYMVMAQKIGVLFLCILAVSCIAVDARGLLASDITEYNTHGSVNKLSEAVGNNYQLCTLCEEFTAEAAIFLAENKTQTEIIAYFHKACSRLPSLEQQCIILVDFYGSLFFREISIIRPEVFCQKVDLCEKQSVVLSKSNNTCNLCRQVVDEVLSRLKDPDTQFEIIHFLLKECNKVENHVQECKRIVLHYGPLILVNGEKFLETNDICSTIHACEPSKVEAIGSTQTAETSLADA</sequence>
<evidence type="ECO:0000313" key="1">
    <source>
        <dbReference type="EMBL" id="KAH7672528.1"/>
    </source>
</evidence>
<reference evidence="2" key="1">
    <citation type="journal article" date="2022" name="Nat. Commun.">
        <title>Chromosome evolution and the genetic basis of agronomically important traits in greater yam.</title>
        <authorList>
            <person name="Bredeson J.V."/>
            <person name="Lyons J.B."/>
            <person name="Oniyinde I.O."/>
            <person name="Okereke N.R."/>
            <person name="Kolade O."/>
            <person name="Nnabue I."/>
            <person name="Nwadili C.O."/>
            <person name="Hribova E."/>
            <person name="Parker M."/>
            <person name="Nwogha J."/>
            <person name="Shu S."/>
            <person name="Carlson J."/>
            <person name="Kariba R."/>
            <person name="Muthemba S."/>
            <person name="Knop K."/>
            <person name="Barton G.J."/>
            <person name="Sherwood A.V."/>
            <person name="Lopez-Montes A."/>
            <person name="Asiedu R."/>
            <person name="Jamnadass R."/>
            <person name="Muchugi A."/>
            <person name="Goodstein D."/>
            <person name="Egesi C.N."/>
            <person name="Featherston J."/>
            <person name="Asfaw A."/>
            <person name="Simpson G.G."/>
            <person name="Dolezel J."/>
            <person name="Hendre P.S."/>
            <person name="Van Deynze A."/>
            <person name="Kumar P.L."/>
            <person name="Obidiegwu J.E."/>
            <person name="Bhattacharjee R."/>
            <person name="Rokhsar D.S."/>
        </authorList>
    </citation>
    <scope>NUCLEOTIDE SEQUENCE [LARGE SCALE GENOMIC DNA]</scope>
    <source>
        <strain evidence="2">cv. TDa95/00328</strain>
    </source>
</reference>
<name>A0ACB7VFH9_DIOAL</name>
<evidence type="ECO:0000313" key="2">
    <source>
        <dbReference type="Proteomes" id="UP000827976"/>
    </source>
</evidence>